<dbReference type="Pfam" id="PF00419">
    <property type="entry name" value="Fimbrial"/>
    <property type="match status" value="1"/>
</dbReference>
<organism evidence="6 7">
    <name type="scientific">Metapseudomonas otitidis</name>
    <dbReference type="NCBI Taxonomy" id="319939"/>
    <lineage>
        <taxon>Bacteria</taxon>
        <taxon>Pseudomonadati</taxon>
        <taxon>Pseudomonadota</taxon>
        <taxon>Gammaproteobacteria</taxon>
        <taxon>Pseudomonadales</taxon>
        <taxon>Pseudomonadaceae</taxon>
        <taxon>Metapseudomonas</taxon>
    </lineage>
</organism>
<dbReference type="EMBL" id="AP022213">
    <property type="protein sequence ID" value="BBT14517.1"/>
    <property type="molecule type" value="Genomic_DNA"/>
</dbReference>
<dbReference type="SUPFAM" id="SSF49401">
    <property type="entry name" value="Bacterial adhesins"/>
    <property type="match status" value="1"/>
</dbReference>
<dbReference type="PANTHER" id="PTHR33420:SF3">
    <property type="entry name" value="FIMBRIAL SUBUNIT ELFA"/>
    <property type="match status" value="1"/>
</dbReference>
<feature type="domain" description="Fimbrial-type adhesion" evidence="5">
    <location>
        <begin position="232"/>
        <end position="365"/>
    </location>
</feature>
<evidence type="ECO:0000256" key="3">
    <source>
        <dbReference type="ARBA" id="ARBA00022729"/>
    </source>
</evidence>
<keyword evidence="4" id="KW-0281">Fimbrium</keyword>
<dbReference type="Proteomes" id="UP000515591">
    <property type="component" value="Chromosome"/>
</dbReference>
<gene>
    <name evidence="6" type="ORF">WP8S17C03_05660</name>
</gene>
<evidence type="ECO:0000256" key="1">
    <source>
        <dbReference type="ARBA" id="ARBA00004561"/>
    </source>
</evidence>
<dbReference type="AlphaFoldDB" id="A0A6S5RJC2"/>
<dbReference type="InterPro" id="IPR036937">
    <property type="entry name" value="Adhesion_dom_fimbrial_sf"/>
</dbReference>
<evidence type="ECO:0000256" key="2">
    <source>
        <dbReference type="ARBA" id="ARBA00006671"/>
    </source>
</evidence>
<dbReference type="PANTHER" id="PTHR33420">
    <property type="entry name" value="FIMBRIAL SUBUNIT ELFA-RELATED"/>
    <property type="match status" value="1"/>
</dbReference>
<evidence type="ECO:0000313" key="6">
    <source>
        <dbReference type="EMBL" id="BBT14517.1"/>
    </source>
</evidence>
<dbReference type="RefSeq" id="WP_182851591.1">
    <property type="nucleotide sequence ID" value="NZ_AP022213.1"/>
</dbReference>
<reference evidence="6 7" key="1">
    <citation type="submission" date="2019-12" db="EMBL/GenBank/DDBJ databases">
        <title>complete genome sequences of Pseudomonas otitidis str. WP8-S17-CRE-03 isolated from wastewater treatment plant effluent.</title>
        <authorList>
            <person name="Sekizuka T."/>
            <person name="Itokawa K."/>
            <person name="Yatsu K."/>
            <person name="Inamine Y."/>
            <person name="Kuroda M."/>
        </authorList>
    </citation>
    <scope>NUCLEOTIDE SEQUENCE [LARGE SCALE GENOMIC DNA]</scope>
    <source>
        <strain evidence="6 7">WP8-S17-CRE-03</strain>
    </source>
</reference>
<name>A0A6S5RJC2_9GAMM</name>
<dbReference type="GO" id="GO:0009289">
    <property type="term" value="C:pilus"/>
    <property type="evidence" value="ECO:0007669"/>
    <property type="project" value="UniProtKB-SubCell"/>
</dbReference>
<sequence>MPLLVMAYMVVRLRGMLSDGMRLGRWVDFTPLFPPPVIRMKHTAFRQMAGALGLLLISSVAWGASCTAGKDVQPLRTNHTLPAVITQQRDAPVGTVLYDTNGWIGGGRNLDVSCAGPGTVWMTDGFRGGMVKTAFEHVYESGVPGIGIKVAWANNGRNPPSSMSGGRYMVDPPSELQISATTYVPAQLWWIQLIKTGPIQSGTFKINPARVFYHNLLTNELTFTPSQVVFNKQGCRVQNSDFTVPMPTANLQRFQSIGSTTGERAFDITLDCDPDIRISYMLDGIDGAASVLKNSTGPGMAQGVGVQLLKGIGSTPLVLGAKAYHMDMGMIGGLSKIPLVARYYQLGSSVTPGKVITTATLTMFYE</sequence>
<comment type="subcellular location">
    <subcellularLocation>
        <location evidence="1">Fimbrium</location>
    </subcellularLocation>
</comment>
<protein>
    <submittedName>
        <fullName evidence="6">Fimbrial protein</fullName>
    </submittedName>
</protein>
<dbReference type="InterPro" id="IPR008966">
    <property type="entry name" value="Adhesion_dom_sf"/>
</dbReference>
<proteinExistence type="inferred from homology"/>
<dbReference type="GO" id="GO:0043709">
    <property type="term" value="P:cell adhesion involved in single-species biofilm formation"/>
    <property type="evidence" value="ECO:0007669"/>
    <property type="project" value="TreeGrafter"/>
</dbReference>
<dbReference type="InterPro" id="IPR000259">
    <property type="entry name" value="Adhesion_dom_fimbrial"/>
</dbReference>
<dbReference type="Gene3D" id="2.60.40.3310">
    <property type="match status" value="1"/>
</dbReference>
<keyword evidence="3" id="KW-0732">Signal</keyword>
<evidence type="ECO:0000313" key="7">
    <source>
        <dbReference type="Proteomes" id="UP000515591"/>
    </source>
</evidence>
<evidence type="ECO:0000256" key="4">
    <source>
        <dbReference type="ARBA" id="ARBA00023263"/>
    </source>
</evidence>
<accession>A0A6S5RJC2</accession>
<dbReference type="Gene3D" id="2.60.40.1090">
    <property type="entry name" value="Fimbrial-type adhesion domain"/>
    <property type="match status" value="1"/>
</dbReference>
<evidence type="ECO:0000259" key="5">
    <source>
        <dbReference type="Pfam" id="PF00419"/>
    </source>
</evidence>
<comment type="similarity">
    <text evidence="2">Belongs to the fimbrial protein family.</text>
</comment>
<dbReference type="InterPro" id="IPR050263">
    <property type="entry name" value="Bact_Fimbrial_Adh_Pro"/>
</dbReference>